<feature type="domain" description="AB hydrolase-1" evidence="2">
    <location>
        <begin position="52"/>
        <end position="287"/>
    </location>
</feature>
<evidence type="ECO:0000259" key="2">
    <source>
        <dbReference type="Pfam" id="PF12697"/>
    </source>
</evidence>
<feature type="region of interest" description="Disordered" evidence="1">
    <location>
        <begin position="1"/>
        <end position="22"/>
    </location>
</feature>
<reference evidence="3" key="1">
    <citation type="submission" date="2022-01" db="EMBL/GenBank/DDBJ databases">
        <title>Genome-Based Taxonomic Classification of the Phylum Actinobacteria.</title>
        <authorList>
            <person name="Gao Y."/>
        </authorList>
    </citation>
    <scope>NUCLEOTIDE SEQUENCE</scope>
    <source>
        <strain evidence="3">KLBMP 8922</strain>
    </source>
</reference>
<dbReference type="EMBL" id="JAKFHA010000015">
    <property type="protein sequence ID" value="MCF2530326.1"/>
    <property type="molecule type" value="Genomic_DNA"/>
</dbReference>
<comment type="caution">
    <text evidence="3">The sequence shown here is derived from an EMBL/GenBank/DDBJ whole genome shotgun (WGS) entry which is preliminary data.</text>
</comment>
<organism evidence="3 4">
    <name type="scientific">Yinghuangia soli</name>
    <dbReference type="NCBI Taxonomy" id="2908204"/>
    <lineage>
        <taxon>Bacteria</taxon>
        <taxon>Bacillati</taxon>
        <taxon>Actinomycetota</taxon>
        <taxon>Actinomycetes</taxon>
        <taxon>Kitasatosporales</taxon>
        <taxon>Streptomycetaceae</taxon>
        <taxon>Yinghuangia</taxon>
    </lineage>
</organism>
<protein>
    <submittedName>
        <fullName evidence="3">Alpha/beta fold hydrolase</fullName>
    </submittedName>
</protein>
<dbReference type="PRINTS" id="PR00111">
    <property type="entry name" value="ABHYDROLASE"/>
</dbReference>
<dbReference type="RefSeq" id="WP_235054985.1">
    <property type="nucleotide sequence ID" value="NZ_JAKFHA010000015.1"/>
</dbReference>
<dbReference type="Pfam" id="PF12697">
    <property type="entry name" value="Abhydrolase_6"/>
    <property type="match status" value="1"/>
</dbReference>
<accession>A0AA41U247</accession>
<dbReference type="PRINTS" id="PR00412">
    <property type="entry name" value="EPOXHYDRLASE"/>
</dbReference>
<dbReference type="InterPro" id="IPR000073">
    <property type="entry name" value="AB_hydrolase_1"/>
</dbReference>
<proteinExistence type="predicted"/>
<dbReference type="InterPro" id="IPR000639">
    <property type="entry name" value="Epox_hydrolase-like"/>
</dbReference>
<dbReference type="SUPFAM" id="SSF53474">
    <property type="entry name" value="alpha/beta-Hydrolases"/>
    <property type="match status" value="1"/>
</dbReference>
<evidence type="ECO:0000313" key="4">
    <source>
        <dbReference type="Proteomes" id="UP001165378"/>
    </source>
</evidence>
<dbReference type="Gene3D" id="3.40.50.1820">
    <property type="entry name" value="alpha/beta hydrolase"/>
    <property type="match status" value="1"/>
</dbReference>
<dbReference type="PANTHER" id="PTHR43798">
    <property type="entry name" value="MONOACYLGLYCEROL LIPASE"/>
    <property type="match status" value="1"/>
</dbReference>
<dbReference type="Proteomes" id="UP001165378">
    <property type="component" value="Unassembled WGS sequence"/>
</dbReference>
<dbReference type="InterPro" id="IPR029058">
    <property type="entry name" value="AB_hydrolase_fold"/>
</dbReference>
<dbReference type="GO" id="GO:0016787">
    <property type="term" value="F:hydrolase activity"/>
    <property type="evidence" value="ECO:0007669"/>
    <property type="project" value="UniProtKB-KW"/>
</dbReference>
<name>A0AA41U247_9ACTN</name>
<evidence type="ECO:0000313" key="3">
    <source>
        <dbReference type="EMBL" id="MCF2530326.1"/>
    </source>
</evidence>
<gene>
    <name evidence="3" type="ORF">LZ495_24320</name>
</gene>
<sequence length="301" mass="31523">MSHVLDTTNPPTAPTGLPAGTSAPIPGTSDLFAFASADGPLVYRDAGQGPLVVLLHAGFLDHTMWDAQIAELAREYRVIAPDARGHGGSANASQPFRQADDLAALVRHLDAGPAVLAGVSMGAMIAIDTAIEHPDVVRGLALSGRGAQEPDYSDPWSNRVQAAQMAALMAGDIEGWMSNFLLWASGPHRLLDEVDPAIVQRLAAMAARTLAKHTPGETDHTVLVTDTVARAARIAVPVLGLDGTLDSPDLIATVRQLLGSVADSRTVDIPGAAHYPNMEQPAAYNRALLDFLHELDAPPGA</sequence>
<feature type="compositionally biased region" description="Low complexity" evidence="1">
    <location>
        <begin position="7"/>
        <end position="22"/>
    </location>
</feature>
<keyword evidence="3" id="KW-0378">Hydrolase</keyword>
<dbReference type="InterPro" id="IPR050266">
    <property type="entry name" value="AB_hydrolase_sf"/>
</dbReference>
<evidence type="ECO:0000256" key="1">
    <source>
        <dbReference type="SAM" id="MobiDB-lite"/>
    </source>
</evidence>
<keyword evidence="4" id="KW-1185">Reference proteome</keyword>
<dbReference type="AlphaFoldDB" id="A0AA41U247"/>